<reference evidence="5 6" key="1">
    <citation type="submission" date="2017-09" db="EMBL/GenBank/DDBJ databases">
        <authorList>
            <person name="Ehlers B."/>
            <person name="Leendertz F.H."/>
        </authorList>
    </citation>
    <scope>NUCLEOTIDE SEQUENCE [LARGE SCALE GENOMIC DNA]</scope>
    <source>
        <strain evidence="5 6">CGMCC 1.10978</strain>
    </source>
</reference>
<evidence type="ECO:0000313" key="5">
    <source>
        <dbReference type="EMBL" id="SOD51680.1"/>
    </source>
</evidence>
<comment type="similarity">
    <text evidence="4">Belongs to the NapD family.</text>
</comment>
<dbReference type="GO" id="GO:0005048">
    <property type="term" value="F:signal sequence binding"/>
    <property type="evidence" value="ECO:0007669"/>
    <property type="project" value="UniProtKB-UniRule"/>
</dbReference>
<keyword evidence="6" id="KW-1185">Reference proteome</keyword>
<keyword evidence="2 4" id="KW-0963">Cytoplasm</keyword>
<dbReference type="GO" id="GO:0051224">
    <property type="term" value="P:negative regulation of protein transport"/>
    <property type="evidence" value="ECO:0007669"/>
    <property type="project" value="UniProtKB-UniRule"/>
</dbReference>
<comment type="function">
    <text evidence="4">Chaperone for NapA, the catalytic subunit of the periplasmic nitrate reductase. It binds directly and specifically to the twin-arginine signal peptide of NapA, preventing premature interaction with the Tat translocase and premature export.</text>
</comment>
<dbReference type="GO" id="GO:0005737">
    <property type="term" value="C:cytoplasm"/>
    <property type="evidence" value="ECO:0007669"/>
    <property type="project" value="UniProtKB-SubCell"/>
</dbReference>
<organism evidence="5 6">
    <name type="scientific">Pseudoxanthomonas wuyuanensis</name>
    <dbReference type="NCBI Taxonomy" id="1073196"/>
    <lineage>
        <taxon>Bacteria</taxon>
        <taxon>Pseudomonadati</taxon>
        <taxon>Pseudomonadota</taxon>
        <taxon>Gammaproteobacteria</taxon>
        <taxon>Lysobacterales</taxon>
        <taxon>Lysobacteraceae</taxon>
        <taxon>Pseudoxanthomonas</taxon>
    </lineage>
</organism>
<protein>
    <recommendedName>
        <fullName evidence="4">Chaperone NapD</fullName>
    </recommendedName>
    <alternativeName>
        <fullName evidence="4">NapA signal peptide-binding chaperone NapD</fullName>
    </alternativeName>
</protein>
<dbReference type="PANTHER" id="PTHR38603">
    <property type="entry name" value="CHAPERONE NAPD"/>
    <property type="match status" value="1"/>
</dbReference>
<comment type="subunit">
    <text evidence="4">Interacts with the cytoplasmic NapA precursor.</text>
</comment>
<evidence type="ECO:0000256" key="3">
    <source>
        <dbReference type="ARBA" id="ARBA00023186"/>
    </source>
</evidence>
<comment type="subcellular location">
    <subcellularLocation>
        <location evidence="1 4">Cytoplasm</location>
    </subcellularLocation>
</comment>
<evidence type="ECO:0000256" key="2">
    <source>
        <dbReference type="ARBA" id="ARBA00022490"/>
    </source>
</evidence>
<dbReference type="Gene3D" id="3.30.70.920">
    <property type="match status" value="1"/>
</dbReference>
<dbReference type="EMBL" id="OCND01000001">
    <property type="protein sequence ID" value="SOD51680.1"/>
    <property type="molecule type" value="Genomic_DNA"/>
</dbReference>
<dbReference type="Proteomes" id="UP000219374">
    <property type="component" value="Unassembled WGS sequence"/>
</dbReference>
<dbReference type="RefSeq" id="WP_097120547.1">
    <property type="nucleotide sequence ID" value="NZ_OCND01000001.1"/>
</dbReference>
<evidence type="ECO:0000256" key="4">
    <source>
        <dbReference type="HAMAP-Rule" id="MF_02200"/>
    </source>
</evidence>
<dbReference type="AlphaFoldDB" id="A0A286CZ49"/>
<name>A0A286CZ49_9GAMM</name>
<keyword evidence="3 4" id="KW-0143">Chaperone</keyword>
<evidence type="ECO:0000256" key="1">
    <source>
        <dbReference type="ARBA" id="ARBA00004496"/>
    </source>
</evidence>
<dbReference type="OrthoDB" id="5770785at2"/>
<dbReference type="InterPro" id="IPR005623">
    <property type="entry name" value="Chaperone_NapD_NO3_reduct"/>
</dbReference>
<accession>A0A286CZ49</accession>
<dbReference type="HAMAP" id="MF_02200">
    <property type="entry name" value="NapD"/>
    <property type="match status" value="1"/>
</dbReference>
<proteinExistence type="inferred from homology"/>
<sequence length="100" mass="10572">MTAPAETEVHIASFVVQHRREAAAALAAAVAACQALDLAVAGEFRSIVLCESEDQYALIDHIETLRAVTGVLNVSLVYHHAEPRAALEAPMPQIVPTGAD</sequence>
<evidence type="ECO:0000313" key="6">
    <source>
        <dbReference type="Proteomes" id="UP000219374"/>
    </source>
</evidence>
<dbReference type="PANTHER" id="PTHR38603:SF1">
    <property type="entry name" value="CHAPERONE NAPD"/>
    <property type="match status" value="1"/>
</dbReference>
<gene>
    <name evidence="4" type="primary">napD</name>
    <name evidence="5" type="ORF">SAMN06296416_101806</name>
</gene>
<dbReference type="Pfam" id="PF03927">
    <property type="entry name" value="NapD"/>
    <property type="match status" value="1"/>
</dbReference>